<dbReference type="Pfam" id="PF13553">
    <property type="entry name" value="FIIND"/>
    <property type="match status" value="1"/>
</dbReference>
<feature type="compositionally biased region" description="Basic and acidic residues" evidence="7">
    <location>
        <begin position="943"/>
        <end position="956"/>
    </location>
</feature>
<protein>
    <recommendedName>
        <fullName evidence="13">GTPase IMAP family member 8-like</fullName>
    </recommendedName>
</protein>
<keyword evidence="6" id="KW-0175">Coiled coil</keyword>
<dbReference type="Pfam" id="PF00619">
    <property type="entry name" value="CARD"/>
    <property type="match status" value="1"/>
</dbReference>
<evidence type="ECO:0000256" key="5">
    <source>
        <dbReference type="ARBA" id="ARBA00023134"/>
    </source>
</evidence>
<dbReference type="SUPFAM" id="SSF52540">
    <property type="entry name" value="P-loop containing nucleoside triphosphate hydrolases"/>
    <property type="match status" value="2"/>
</dbReference>
<accession>A0ABD1JJ52</accession>
<feature type="domain" description="AIG1-type G" evidence="9">
    <location>
        <begin position="245"/>
        <end position="444"/>
    </location>
</feature>
<dbReference type="PROSITE" id="PS51720">
    <property type="entry name" value="G_AIG1"/>
    <property type="match status" value="2"/>
</dbReference>
<feature type="coiled-coil region" evidence="6">
    <location>
        <begin position="201"/>
        <end position="232"/>
    </location>
</feature>
<evidence type="ECO:0000259" key="8">
    <source>
        <dbReference type="PROSITE" id="PS50209"/>
    </source>
</evidence>
<organism evidence="11 12">
    <name type="scientific">Coilia grayii</name>
    <name type="common">Gray's grenadier anchovy</name>
    <dbReference type="NCBI Taxonomy" id="363190"/>
    <lineage>
        <taxon>Eukaryota</taxon>
        <taxon>Metazoa</taxon>
        <taxon>Chordata</taxon>
        <taxon>Craniata</taxon>
        <taxon>Vertebrata</taxon>
        <taxon>Euteleostomi</taxon>
        <taxon>Actinopterygii</taxon>
        <taxon>Neopterygii</taxon>
        <taxon>Teleostei</taxon>
        <taxon>Clupei</taxon>
        <taxon>Clupeiformes</taxon>
        <taxon>Clupeoidei</taxon>
        <taxon>Engraulidae</taxon>
        <taxon>Coilinae</taxon>
        <taxon>Coilia</taxon>
    </lineage>
</organism>
<dbReference type="InterPro" id="IPR045058">
    <property type="entry name" value="GIMA/IAN/Toc"/>
</dbReference>
<dbReference type="SUPFAM" id="SSF47986">
    <property type="entry name" value="DEATH domain"/>
    <property type="match status" value="1"/>
</dbReference>
<keyword evidence="12" id="KW-1185">Reference proteome</keyword>
<evidence type="ECO:0000259" key="9">
    <source>
        <dbReference type="PROSITE" id="PS51720"/>
    </source>
</evidence>
<keyword evidence="5" id="KW-0342">GTP-binding</keyword>
<dbReference type="FunFam" id="3.40.50.300:FF:001809">
    <property type="entry name" value="Si:ch1073-365p7.2"/>
    <property type="match status" value="2"/>
</dbReference>
<dbReference type="InterPro" id="IPR027417">
    <property type="entry name" value="P-loop_NTPase"/>
</dbReference>
<reference evidence="11 12" key="1">
    <citation type="submission" date="2024-09" db="EMBL/GenBank/DDBJ databases">
        <title>A chromosome-level genome assembly of Gray's grenadier anchovy, Coilia grayii.</title>
        <authorList>
            <person name="Fu Z."/>
        </authorList>
    </citation>
    <scope>NUCLEOTIDE SEQUENCE [LARGE SCALE GENOMIC DNA]</scope>
    <source>
        <strain evidence="11">G4</strain>
        <tissue evidence="11">Muscle</tissue>
    </source>
</reference>
<feature type="region of interest" description="Disordered" evidence="7">
    <location>
        <begin position="932"/>
        <end position="956"/>
    </location>
</feature>
<dbReference type="Gene3D" id="3.40.50.300">
    <property type="entry name" value="P-loop containing nucleotide triphosphate hydrolases"/>
    <property type="match status" value="2"/>
</dbReference>
<evidence type="ECO:0000256" key="2">
    <source>
        <dbReference type="ARBA" id="ARBA00008535"/>
    </source>
</evidence>
<dbReference type="GO" id="GO:0005525">
    <property type="term" value="F:GTP binding"/>
    <property type="evidence" value="ECO:0007669"/>
    <property type="project" value="UniProtKB-KW"/>
</dbReference>
<evidence type="ECO:0000256" key="7">
    <source>
        <dbReference type="SAM" id="MobiDB-lite"/>
    </source>
</evidence>
<dbReference type="PANTHER" id="PTHR10903">
    <property type="entry name" value="GTPASE, IMAP FAMILY MEMBER-RELATED"/>
    <property type="match status" value="1"/>
</dbReference>
<dbReference type="AlphaFoldDB" id="A0ABD1JJ52"/>
<dbReference type="PROSITE" id="PS51830">
    <property type="entry name" value="FIIND"/>
    <property type="match status" value="1"/>
</dbReference>
<keyword evidence="3" id="KW-0963">Cytoplasm</keyword>
<comment type="similarity">
    <text evidence="2">Belongs to the TRAFAC class TrmE-Era-EngA-EngB-Septin-like GTPase superfamily. AIG1/Toc34/Toc159-like paraseptin GTPase family. IAN subfamily.</text>
</comment>
<evidence type="ECO:0000256" key="6">
    <source>
        <dbReference type="SAM" id="Coils"/>
    </source>
</evidence>
<dbReference type="InterPro" id="IPR006703">
    <property type="entry name" value="G_AIG1"/>
</dbReference>
<sequence>MLTLSGMSSHLSDIRVVLLGSDNAGKSSSGNTILGREEFELKRRTAQCVKRQGEVAGRQLTVVEAPGWWKNKNLKDSPELTKQEIVLSVSLCPPGPHILLLHVRVDDTVTPEYIENMMEHVDHLSDGVWSHTMVLFTRGDRLGDTSIEHHIESEGALQSLVEKCGNRYHVLNNMDKGDREQITELLEKMEEIICGNGGCHYEMDRKRLEEVMKRREEDEERATVRLMKVEEQRQHLQSLKKLPPQSEFRIVLLGYRSSGKSSSGNTILGREEFHLEGITAQCEKRQGEVAGRQLTVVRAPGWWKHVNLKNTPELTKQEIVLSVSLCPPGPHIFLLHVRVAQPVTPEYIENMMEHVDHLSDGVWSHTMVLFTRGDWLGDTPIEQYIESEGALQSLVEKCGNRYHVLNNMDKGDRKQITELLEKMEEIICGNGGRHYEMDRKGLKEVMKRREEDEERATARLMMVEKLRQLLQSQRSEFTKYDNKHKQHVLKSRSGEFPVLNSFAFLFSLSKFKLKLLRLTTVCSLDFVAKTKATLQQVSSVLGSSYDSSDLLTVDSGYVTRVPSATPTDSSKVPSATSTDSCLQESSSEIALMGSGTSGTVDKQNTTAKPTFGELDNSTGKSQSVFQHHQPTNHCQSCEHIQDTSHWIKMTPAVSMETGVPVYTHSSPPGSFECTVSGLRWVCKVDVTLQYHFCDPDIFRAELAMLQYTPIGPLMDIKVLSGELLEAHLPHFVCLDDSDTSLSEAVRVLRADDSGVNLETCELTRFHAKILNPSFSLTELLVKIGIPMKTHLEVLIYRTRVTPLVLLTYVVPRDASMIQAAEDDVHKSPNAKMIKTHRPDMSIWMHTRFSLMASLSHAEIFPEGITLKYITPPCLFRVDIENVESRIELKLISEEQIIWKATLHSYDFDETGLEAQLYTMPLAASRHPRDVISKEVSNTSSAARAEEKDKKMASMSNEDRLSRVRPKLINRTSRATLKGLLDELQAQCPPVISSREAEEILHRSSVLQEQVTAFIDALLKKGDKACGIMFSLLEELDSYLYHDLGL</sequence>
<feature type="domain" description="AIG1-type G" evidence="9">
    <location>
        <begin position="11"/>
        <end position="210"/>
    </location>
</feature>
<name>A0ABD1JJ52_9TELE</name>
<evidence type="ECO:0000256" key="4">
    <source>
        <dbReference type="ARBA" id="ARBA00022741"/>
    </source>
</evidence>
<evidence type="ECO:0000313" key="12">
    <source>
        <dbReference type="Proteomes" id="UP001591681"/>
    </source>
</evidence>
<dbReference type="Gene3D" id="1.10.533.10">
    <property type="entry name" value="Death Domain, Fas"/>
    <property type="match status" value="1"/>
</dbReference>
<dbReference type="InterPro" id="IPR001315">
    <property type="entry name" value="CARD"/>
</dbReference>
<keyword evidence="4" id="KW-0547">Nucleotide-binding</keyword>
<evidence type="ECO:0008006" key="13">
    <source>
        <dbReference type="Google" id="ProtNLM"/>
    </source>
</evidence>
<dbReference type="Pfam" id="PF23679">
    <property type="entry name" value="UPA-FIIND"/>
    <property type="match status" value="1"/>
</dbReference>
<dbReference type="InterPro" id="IPR025307">
    <property type="entry name" value="FIIND_dom"/>
</dbReference>
<dbReference type="Pfam" id="PF04548">
    <property type="entry name" value="AIG1"/>
    <property type="match status" value="2"/>
</dbReference>
<evidence type="ECO:0000256" key="3">
    <source>
        <dbReference type="ARBA" id="ARBA00022490"/>
    </source>
</evidence>
<evidence type="ECO:0000259" key="10">
    <source>
        <dbReference type="PROSITE" id="PS51830"/>
    </source>
</evidence>
<feature type="domain" description="CARD" evidence="8">
    <location>
        <begin position="952"/>
        <end position="1045"/>
    </location>
</feature>
<comment type="subcellular location">
    <subcellularLocation>
        <location evidence="1">Cytoplasm</location>
        <location evidence="1">Cytosol</location>
    </subcellularLocation>
</comment>
<dbReference type="Proteomes" id="UP001591681">
    <property type="component" value="Unassembled WGS sequence"/>
</dbReference>
<dbReference type="InterPro" id="IPR011029">
    <property type="entry name" value="DEATH-like_dom_sf"/>
</dbReference>
<comment type="caution">
    <text evidence="11">The sequence shown here is derived from an EMBL/GenBank/DDBJ whole genome shotgun (WGS) entry which is preliminary data.</text>
</comment>
<dbReference type="PANTHER" id="PTHR10903:SF107">
    <property type="entry name" value="GTPASE IMAP FAMILY MEMBER 4-LIKE-RELATED"/>
    <property type="match status" value="1"/>
</dbReference>
<evidence type="ECO:0000256" key="1">
    <source>
        <dbReference type="ARBA" id="ARBA00004514"/>
    </source>
</evidence>
<dbReference type="PROSITE" id="PS50209">
    <property type="entry name" value="CARD"/>
    <property type="match status" value="1"/>
</dbReference>
<dbReference type="EMBL" id="JBHFQA010000015">
    <property type="protein sequence ID" value="KAL2086166.1"/>
    <property type="molecule type" value="Genomic_DNA"/>
</dbReference>
<feature type="domain" description="FIIND" evidence="10">
    <location>
        <begin position="642"/>
        <end position="916"/>
    </location>
</feature>
<evidence type="ECO:0000313" key="11">
    <source>
        <dbReference type="EMBL" id="KAL2086166.1"/>
    </source>
</evidence>
<dbReference type="GO" id="GO:0005829">
    <property type="term" value="C:cytosol"/>
    <property type="evidence" value="ECO:0007669"/>
    <property type="project" value="UniProtKB-SubCell"/>
</dbReference>
<proteinExistence type="inferred from homology"/>
<gene>
    <name evidence="11" type="ORF">ACEWY4_017225</name>
</gene>